<dbReference type="AlphaFoldDB" id="Q8KCE1"/>
<gene>
    <name evidence="1" type="ordered locus">CT1481</name>
</gene>
<name>Q8KCE1_CHLTE</name>
<proteinExistence type="predicted"/>
<dbReference type="HOGENOM" id="CLU_2823283_0_0_10"/>
<evidence type="ECO:0000313" key="1">
    <source>
        <dbReference type="EMBL" id="AAM72708.1"/>
    </source>
</evidence>
<sequence>MSLTPKCSLIIRHYFFTAKSGGAKLINHSSHKSHKKNALYNAEGPPFQAALLITNFRETGSYTNFE</sequence>
<keyword evidence="2" id="KW-1185">Reference proteome</keyword>
<dbReference type="EMBL" id="AE006470">
    <property type="protein sequence ID" value="AAM72708.1"/>
    <property type="molecule type" value="Genomic_DNA"/>
</dbReference>
<dbReference type="KEGG" id="cte:CT1481"/>
<dbReference type="STRING" id="194439.CT1481"/>
<organism evidence="1 2">
    <name type="scientific">Chlorobaculum tepidum (strain ATCC 49652 / DSM 12025 / NBRC 103806 / TLS)</name>
    <name type="common">Chlorobium tepidum</name>
    <dbReference type="NCBI Taxonomy" id="194439"/>
    <lineage>
        <taxon>Bacteria</taxon>
        <taxon>Pseudomonadati</taxon>
        <taxon>Chlorobiota</taxon>
        <taxon>Chlorobiia</taxon>
        <taxon>Chlorobiales</taxon>
        <taxon>Chlorobiaceae</taxon>
        <taxon>Chlorobaculum</taxon>
    </lineage>
</organism>
<accession>Q8KCE1</accession>
<reference evidence="1 2" key="1">
    <citation type="journal article" date="2002" name="Proc. Natl. Acad. Sci. U.S.A.">
        <title>The complete genome sequence of Chlorobium tepidum TLS, a photosynthetic, anaerobic, green-sulfur bacterium.</title>
        <authorList>
            <person name="Eisen J.A."/>
            <person name="Nelson K.E."/>
            <person name="Paulsen I.T."/>
            <person name="Heidelberg J.F."/>
            <person name="Wu M."/>
            <person name="Dodson R.J."/>
            <person name="Deboy R."/>
            <person name="Gwinn M.L."/>
            <person name="Nelson W.C."/>
            <person name="Haft D.H."/>
            <person name="Hickey E.K."/>
            <person name="Peterson J.D."/>
            <person name="Durkin A.S."/>
            <person name="Kolonay J.L."/>
            <person name="Yang F."/>
            <person name="Holt I."/>
            <person name="Umayam L.A."/>
            <person name="Mason T."/>
            <person name="Brenner M."/>
            <person name="Shea T.P."/>
            <person name="Parksey D."/>
            <person name="Nierman W.C."/>
            <person name="Feldblyum T.V."/>
            <person name="Hansen C.L."/>
            <person name="Craven M.B."/>
            <person name="Radune D."/>
            <person name="Vamathevan J."/>
            <person name="Khouri H."/>
            <person name="White O."/>
            <person name="Gruber T.M."/>
            <person name="Ketchum K.A."/>
            <person name="Venter J.C."/>
            <person name="Tettelin H."/>
            <person name="Bryant D.A."/>
            <person name="Fraser C.M."/>
        </authorList>
    </citation>
    <scope>NUCLEOTIDE SEQUENCE [LARGE SCALE GENOMIC DNA]</scope>
    <source>
        <strain evidence="2">ATCC 49652 / DSM 12025 / NBRC 103806 / TLS</strain>
    </source>
</reference>
<dbReference type="EnsemblBacteria" id="AAM72708">
    <property type="protein sequence ID" value="AAM72708"/>
    <property type="gene ID" value="CT1481"/>
</dbReference>
<evidence type="ECO:0000313" key="2">
    <source>
        <dbReference type="Proteomes" id="UP000001007"/>
    </source>
</evidence>
<protein>
    <submittedName>
        <fullName evidence="1">Uncharacterized protein</fullName>
    </submittedName>
</protein>
<dbReference type="Proteomes" id="UP000001007">
    <property type="component" value="Chromosome"/>
</dbReference>